<gene>
    <name evidence="4" type="ORF">DFH07DRAFT_764354</name>
</gene>
<sequence>MTDISKVEFPYPFYGDDRDADNGFLHIRELQKNGIIYDDAVHAKLIRIWALTLEGEAKAWWNEAAVWAGKNKAEIDVVVTEFEMKWPAPSASPKKQHEKMAEFTAVTLSDEEVGRKFIDNQGAEFAFVKELMKKAYSAGDSSTKNLMLPQAIARIPPRLAKAIGDSCVDIQTWDELLVKTEAVWRAKIDLVVAEEKKQKELKMSLESRGQSSGAHARHYHAGHLRSRVGSLSPSILPGHPRPTAPAPATFSDPLADIAPLTSKTIKLSHENTVQGWKEYTQATRNWEEKWGANMLPTAARPCPLQPGGSELGGAGCWTCGLDGHFGRECTAVAADRVPPKEAYWRQASQTQGRSPAPLRSPIALRSGAHPNSPIPAFNLPPRTPHTLSPAYRHQPPPHFNQTNAHTGADDGVLMVVDSLGNYHGDVDPQVYTQGAEWEEVYGYYPGDYYLGNGNGSNGF</sequence>
<dbReference type="EMBL" id="JARJLG010000002">
    <property type="protein sequence ID" value="KAJ7783988.1"/>
    <property type="molecule type" value="Genomic_DNA"/>
</dbReference>
<dbReference type="Proteomes" id="UP001215280">
    <property type="component" value="Unassembled WGS sequence"/>
</dbReference>
<dbReference type="InterPro" id="IPR001878">
    <property type="entry name" value="Znf_CCHC"/>
</dbReference>
<name>A0AAD7KFA4_9AGAR</name>
<feature type="domain" description="CCHC-type" evidence="3">
    <location>
        <begin position="316"/>
        <end position="329"/>
    </location>
</feature>
<keyword evidence="5" id="KW-1185">Reference proteome</keyword>
<dbReference type="GO" id="GO:0008270">
    <property type="term" value="F:zinc ion binding"/>
    <property type="evidence" value="ECO:0007669"/>
    <property type="project" value="UniProtKB-KW"/>
</dbReference>
<evidence type="ECO:0000259" key="3">
    <source>
        <dbReference type="PROSITE" id="PS50158"/>
    </source>
</evidence>
<feature type="region of interest" description="Disordered" evidence="2">
    <location>
        <begin position="230"/>
        <end position="252"/>
    </location>
</feature>
<evidence type="ECO:0000313" key="4">
    <source>
        <dbReference type="EMBL" id="KAJ7783988.1"/>
    </source>
</evidence>
<protein>
    <recommendedName>
        <fullName evidence="3">CCHC-type domain-containing protein</fullName>
    </recommendedName>
</protein>
<keyword evidence="1" id="KW-0862">Zinc</keyword>
<comment type="caution">
    <text evidence="4">The sequence shown here is derived from an EMBL/GenBank/DDBJ whole genome shotgun (WGS) entry which is preliminary data.</text>
</comment>
<dbReference type="PROSITE" id="PS50158">
    <property type="entry name" value="ZF_CCHC"/>
    <property type="match status" value="1"/>
</dbReference>
<dbReference type="GO" id="GO:0003676">
    <property type="term" value="F:nucleic acid binding"/>
    <property type="evidence" value="ECO:0007669"/>
    <property type="project" value="InterPro"/>
</dbReference>
<dbReference type="AlphaFoldDB" id="A0AAD7KFA4"/>
<evidence type="ECO:0000256" key="1">
    <source>
        <dbReference type="PROSITE-ProRule" id="PRU00047"/>
    </source>
</evidence>
<evidence type="ECO:0000256" key="2">
    <source>
        <dbReference type="SAM" id="MobiDB-lite"/>
    </source>
</evidence>
<keyword evidence="1" id="KW-0863">Zinc-finger</keyword>
<keyword evidence="1" id="KW-0479">Metal-binding</keyword>
<proteinExistence type="predicted"/>
<organism evidence="4 5">
    <name type="scientific">Mycena maculata</name>
    <dbReference type="NCBI Taxonomy" id="230809"/>
    <lineage>
        <taxon>Eukaryota</taxon>
        <taxon>Fungi</taxon>
        <taxon>Dikarya</taxon>
        <taxon>Basidiomycota</taxon>
        <taxon>Agaricomycotina</taxon>
        <taxon>Agaricomycetes</taxon>
        <taxon>Agaricomycetidae</taxon>
        <taxon>Agaricales</taxon>
        <taxon>Marasmiineae</taxon>
        <taxon>Mycenaceae</taxon>
        <taxon>Mycena</taxon>
    </lineage>
</organism>
<reference evidence="4" key="1">
    <citation type="submission" date="2023-03" db="EMBL/GenBank/DDBJ databases">
        <title>Massive genome expansion in bonnet fungi (Mycena s.s.) driven by repeated elements and novel gene families across ecological guilds.</title>
        <authorList>
            <consortium name="Lawrence Berkeley National Laboratory"/>
            <person name="Harder C.B."/>
            <person name="Miyauchi S."/>
            <person name="Viragh M."/>
            <person name="Kuo A."/>
            <person name="Thoen E."/>
            <person name="Andreopoulos B."/>
            <person name="Lu D."/>
            <person name="Skrede I."/>
            <person name="Drula E."/>
            <person name="Henrissat B."/>
            <person name="Morin E."/>
            <person name="Kohler A."/>
            <person name="Barry K."/>
            <person name="LaButti K."/>
            <person name="Morin E."/>
            <person name="Salamov A."/>
            <person name="Lipzen A."/>
            <person name="Mereny Z."/>
            <person name="Hegedus B."/>
            <person name="Baldrian P."/>
            <person name="Stursova M."/>
            <person name="Weitz H."/>
            <person name="Taylor A."/>
            <person name="Grigoriev I.V."/>
            <person name="Nagy L.G."/>
            <person name="Martin F."/>
            <person name="Kauserud H."/>
        </authorList>
    </citation>
    <scope>NUCLEOTIDE SEQUENCE</scope>
    <source>
        <strain evidence="4">CBHHK188m</strain>
    </source>
</reference>
<accession>A0AAD7KFA4</accession>
<evidence type="ECO:0000313" key="5">
    <source>
        <dbReference type="Proteomes" id="UP001215280"/>
    </source>
</evidence>